<evidence type="ECO:0000313" key="4">
    <source>
        <dbReference type="EMBL" id="MBX0296776.1"/>
    </source>
</evidence>
<dbReference type="Gene3D" id="1.10.10.10">
    <property type="entry name" value="Winged helix-like DNA-binding domain superfamily/Winged helix DNA-binding domain"/>
    <property type="match status" value="1"/>
</dbReference>
<evidence type="ECO:0000256" key="1">
    <source>
        <dbReference type="ARBA" id="ARBA00023015"/>
    </source>
</evidence>
<organism evidence="4 5">
    <name type="scientific">Haloarcula nitratireducens</name>
    <dbReference type="NCBI Taxonomy" id="2487749"/>
    <lineage>
        <taxon>Archaea</taxon>
        <taxon>Methanobacteriati</taxon>
        <taxon>Methanobacteriota</taxon>
        <taxon>Stenosarchaea group</taxon>
        <taxon>Halobacteria</taxon>
        <taxon>Halobacteriales</taxon>
        <taxon>Haloarculaceae</taxon>
        <taxon>Haloarcula</taxon>
    </lineage>
</organism>
<dbReference type="AlphaFoldDB" id="A0AAW4PFW7"/>
<sequence length="232" mass="25911">MDAESAELLHVTVDLWHPDCWTLQTTRQVDVGLVGYRTMRNDTGATGQFGVYGESQDVVDGAIEAIQASSFTEAATRLSPAAALTGSVGPTTCPVLVEFDPEPSIRSAFTARGFFHHSPTRHERGRERRSLITRGDRSTLQRALTEIETAYDADIEVIRVTSATEDRSNHRPTERLSPRQQEAFQLARARGYYEYPRETTSRDLAAELDVSKTTFLEHLRKAEAKLLTDIDL</sequence>
<dbReference type="RefSeq" id="WP_220581365.1">
    <property type="nucleotide sequence ID" value="NZ_RKLT01000010.1"/>
</dbReference>
<reference evidence="4 5" key="1">
    <citation type="submission" date="2021-06" db="EMBL/GenBank/DDBJ databases">
        <title>Halomicroarcula sp. a new haloarchaeum isolated from saline soil.</title>
        <authorList>
            <person name="Duran-Viseras A."/>
            <person name="Sanchez-Porro C."/>
            <person name="Ventosa A."/>
        </authorList>
    </citation>
    <scope>NUCLEOTIDE SEQUENCE [LARGE SCALE GENOMIC DNA]</scope>
    <source>
        <strain evidence="4 5">F27</strain>
    </source>
</reference>
<dbReference type="Proteomes" id="UP001430455">
    <property type="component" value="Unassembled WGS sequence"/>
</dbReference>
<comment type="caution">
    <text evidence="4">The sequence shown here is derived from an EMBL/GenBank/DDBJ whole genome shotgun (WGS) entry which is preliminary data.</text>
</comment>
<name>A0AAW4PFW7_9EURY</name>
<dbReference type="PANTHER" id="PTHR34236">
    <property type="entry name" value="DIMETHYL SULFOXIDE REDUCTASE TRANSCRIPTIONAL ACTIVATOR"/>
    <property type="match status" value="1"/>
</dbReference>
<dbReference type="Pfam" id="PF04967">
    <property type="entry name" value="HTH_10"/>
    <property type="match status" value="1"/>
</dbReference>
<evidence type="ECO:0000256" key="2">
    <source>
        <dbReference type="ARBA" id="ARBA00023163"/>
    </source>
</evidence>
<feature type="domain" description="HTH bat-type" evidence="3">
    <location>
        <begin position="176"/>
        <end position="227"/>
    </location>
</feature>
<evidence type="ECO:0000313" key="5">
    <source>
        <dbReference type="Proteomes" id="UP001430455"/>
    </source>
</evidence>
<dbReference type="EMBL" id="RKLT01000010">
    <property type="protein sequence ID" value="MBX0296776.1"/>
    <property type="molecule type" value="Genomic_DNA"/>
</dbReference>
<gene>
    <name evidence="4" type="ORF">EGH23_18010</name>
</gene>
<proteinExistence type="predicted"/>
<keyword evidence="2" id="KW-0804">Transcription</keyword>
<keyword evidence="1" id="KW-0805">Transcription regulation</keyword>
<evidence type="ECO:0000259" key="3">
    <source>
        <dbReference type="Pfam" id="PF04967"/>
    </source>
</evidence>
<keyword evidence="5" id="KW-1185">Reference proteome</keyword>
<protein>
    <submittedName>
        <fullName evidence="4">Helix-turn-helix domain-containing protein</fullName>
    </submittedName>
</protein>
<accession>A0AAW4PFW7</accession>
<dbReference type="PANTHER" id="PTHR34236:SF1">
    <property type="entry name" value="DIMETHYL SULFOXIDE REDUCTASE TRANSCRIPTIONAL ACTIVATOR"/>
    <property type="match status" value="1"/>
</dbReference>
<dbReference type="InterPro" id="IPR036388">
    <property type="entry name" value="WH-like_DNA-bd_sf"/>
</dbReference>
<dbReference type="InterPro" id="IPR007050">
    <property type="entry name" value="HTH_bacterioopsin"/>
</dbReference>